<sequence length="103" mass="12139">MNKRWPLHPKPNDNQLLCDWIKDLAKVYEISYPNFCKRVLMLTSDEISDLRTSVPERVLTILANATGIAIDELEGRDLNSRYREWKKEYEEMAARENPEIICL</sequence>
<evidence type="ECO:0000313" key="2">
    <source>
        <dbReference type="Proteomes" id="UP001291687"/>
    </source>
</evidence>
<dbReference type="RefSeq" id="WP_322776133.1">
    <property type="nucleotide sequence ID" value="NZ_JARJFB010000006.1"/>
</dbReference>
<dbReference type="EMBL" id="JARJFB010000006">
    <property type="protein sequence ID" value="MEA0970229.1"/>
    <property type="molecule type" value="Genomic_DNA"/>
</dbReference>
<organism evidence="1 2">
    <name type="scientific">Candidatus Megaera venefica</name>
    <dbReference type="NCBI Taxonomy" id="2055910"/>
    <lineage>
        <taxon>Bacteria</taxon>
        <taxon>Pseudomonadati</taxon>
        <taxon>Pseudomonadota</taxon>
        <taxon>Alphaproteobacteria</taxon>
        <taxon>Rickettsiales</taxon>
        <taxon>Rickettsiaceae</taxon>
        <taxon>Candidatus Megaera</taxon>
    </lineage>
</organism>
<proteinExistence type="predicted"/>
<comment type="caution">
    <text evidence="1">The sequence shown here is derived from an EMBL/GenBank/DDBJ whole genome shotgun (WGS) entry which is preliminary data.</text>
</comment>
<name>A0ABU5NAP2_9RICK</name>
<reference evidence="1 2" key="1">
    <citation type="submission" date="2023-03" db="EMBL/GenBank/DDBJ databases">
        <title>Host association and intracellularity evolved multiple times independently in the Rickettsiales.</title>
        <authorList>
            <person name="Castelli M."/>
            <person name="Nardi T."/>
            <person name="Gammuto L."/>
            <person name="Bellinzona G."/>
            <person name="Sabaneyeva E."/>
            <person name="Potekhin A."/>
            <person name="Serra V."/>
            <person name="Petroni G."/>
            <person name="Sassera D."/>
        </authorList>
    </citation>
    <scope>NUCLEOTIDE SEQUENCE [LARGE SCALE GENOMIC DNA]</scope>
    <source>
        <strain evidence="1 2">Sr 2-6</strain>
    </source>
</reference>
<accession>A0ABU5NAP2</accession>
<gene>
    <name evidence="1" type="ORF">Megvenef_00181</name>
</gene>
<keyword evidence="2" id="KW-1185">Reference proteome</keyword>
<protein>
    <submittedName>
        <fullName evidence="1">DDE-type integrase/transposase/recombinase domain protein</fullName>
    </submittedName>
</protein>
<evidence type="ECO:0000313" key="1">
    <source>
        <dbReference type="EMBL" id="MEA0970229.1"/>
    </source>
</evidence>
<dbReference type="Proteomes" id="UP001291687">
    <property type="component" value="Unassembled WGS sequence"/>
</dbReference>